<evidence type="ECO:0000313" key="1">
    <source>
        <dbReference type="EMBL" id="QGG49440.1"/>
    </source>
</evidence>
<gene>
    <name evidence="1" type="ORF">FTV88_3375</name>
</gene>
<sequence length="560" mass="64755">MKNRKLLHLLWLTIFFFISFALSFMALEKFYGEESKSTLLHFQQPTEGSSFSLHLTSTNFILESKEKPLSSDLTASKAKPITIESQFFEVYQQQGRQKVLFGELLVDIGFLEPTLDSYYFLRYKPLQTLEEPLSLSLTIDSSFDEVSLRYLTYDGDLTVETSAWSTAVLLNDQEVLPRQSLFLDGHDFSAYLSLVYVYEPLGLGVRKERYDLLPPATYLDQGESKVITFHLPHQAGLEVEHWSLLGQKDLFLWDDEAQNALRSTANLDRLRAWTREGVQAITPPTYEPYDCRGFWVVPAHHVGNKLLLEGQDRFAKNMALLSLDGALKTQLPEGIWPTAPRSTWLYDSYGIEAGFFDSRFNSDAALFLLHGYRHYGKRDFLEGALRYADFLGQYARYHHRLTERGGYLVYDYFDYRNGHSEGRTISELSKCDRNQDRLDDWPYQPTVTSVSLNQLVTAMNFLYEIYEEEPNNSFLETAEIIRLAIQDIASSWPQEKVKVDPTSMMDPYYGLFEHPLLTLHDLRYSQSLLERREGQKDEAFQFLIEAAENYLEQIGLPSYS</sequence>
<protein>
    <recommendedName>
        <fullName evidence="3">D-glucuronyl C5-epimerase C-terminal domain-containing protein</fullName>
    </recommendedName>
</protein>
<keyword evidence="2" id="KW-1185">Reference proteome</keyword>
<accession>A0A5Q2NB13</accession>
<evidence type="ECO:0008006" key="3">
    <source>
        <dbReference type="Google" id="ProtNLM"/>
    </source>
</evidence>
<name>A0A5Q2NB13_9FIRM</name>
<dbReference type="AlphaFoldDB" id="A0A5Q2NB13"/>
<proteinExistence type="predicted"/>
<dbReference type="RefSeq" id="WP_153726430.1">
    <property type="nucleotide sequence ID" value="NZ_CP045875.1"/>
</dbReference>
<evidence type="ECO:0000313" key="2">
    <source>
        <dbReference type="Proteomes" id="UP000366051"/>
    </source>
</evidence>
<dbReference type="EMBL" id="CP045875">
    <property type="protein sequence ID" value="QGG49440.1"/>
    <property type="molecule type" value="Genomic_DNA"/>
</dbReference>
<organism evidence="1 2">
    <name type="scientific">Heliorestis convoluta</name>
    <dbReference type="NCBI Taxonomy" id="356322"/>
    <lineage>
        <taxon>Bacteria</taxon>
        <taxon>Bacillati</taxon>
        <taxon>Bacillota</taxon>
        <taxon>Clostridia</taxon>
        <taxon>Eubacteriales</taxon>
        <taxon>Heliobacteriaceae</taxon>
        <taxon>Heliorestis</taxon>
    </lineage>
</organism>
<dbReference type="OrthoDB" id="1736525at2"/>
<dbReference type="KEGG" id="hcv:FTV88_3375"/>
<dbReference type="Proteomes" id="UP000366051">
    <property type="component" value="Chromosome"/>
</dbReference>
<reference evidence="2" key="1">
    <citation type="submission" date="2019-11" db="EMBL/GenBank/DDBJ databases">
        <title>Genome sequence of Heliorestis convoluta strain HH, an alkaliphilic and minimalistic phototrophic bacterium from a soda lake in Egypt.</title>
        <authorList>
            <person name="Dewey E.D."/>
            <person name="Stokes L.M."/>
            <person name="Burchell B.M."/>
            <person name="Shaffer K.N."/>
            <person name="Huntington A.M."/>
            <person name="Baker J.M."/>
            <person name="Nadendla S."/>
            <person name="Giglio M.G."/>
            <person name="Touchman J.W."/>
            <person name="Blankenship R.E."/>
            <person name="Madigan M.T."/>
            <person name="Sattley W.M."/>
        </authorList>
    </citation>
    <scope>NUCLEOTIDE SEQUENCE [LARGE SCALE GENOMIC DNA]</scope>
    <source>
        <strain evidence="2">HH</strain>
    </source>
</reference>